<dbReference type="Proteomes" id="UP001152795">
    <property type="component" value="Unassembled WGS sequence"/>
</dbReference>
<dbReference type="InterPro" id="IPR056536">
    <property type="entry name" value="TPR_NUP160_C"/>
</dbReference>
<sequence>MAGEMRGENLYREVLLQIEQNSCQEVELDTGSLSNVTIKTDGHTKSGAGGGFAYKDTARVESFGRNRFIHWRTSKNTLELCEESLDVNLLGNVLKIHFQNASLLPHVEIFETSSSVVVLAAATNSVHRFVFPHPNKLQRHDFSLSPRVTISIQSIFSDSNLLDIYSPWNFASFPHNCNSFSAWLCQDGHCLFNLITNDGTTFLVRLPPINSQGIVEHFELKNAGVMQRLWSGLVPSRIRGDGVASNSVVSAQIHPISKETYVFTLCQDYKIRVWSCQTQECVAIKNLVDDIPDDTDLQGVTGQSHMLRKAINSTSQRLYLGVFLSLPQHVQFSIYEVVYLDGEITLVLVTNLFSPKGNLIDFVVSTKQIWTLWMSDDGVPLVQYTLIESSQPSPTGWQNVLLGNVMPSEIPIPENQEPREAYLNYIFHPGRFSKYTIDKAIKIFDSSSRRPLTTVRKTHLKEQVIGLVDAQVQSSANRNELEFHEFSDLQLQMWSRFYACVVQYHEASNKPLGLFVDMASNLVAIIRKEAISVLRPCDDVTTLYWNPICEEALFSLVDTLAIDDQTDRNDVQCIFKCINLVTQQLSQDHIILVDNELRCGHDATTITQDIAGVLLIEEDEGDTSKENQLLMDIEMWLLKIQNLVKTVENVLNLLDLTRNLEDDDVEELGGDMRTQHLNLRRLFASDLSVRILASALEQQCETRMSFCRDLLILMHIISRLSARAGLHSLGSYTTSSEHVPRASYLLRVYYSLQWLSTRSVLPTPPNALDSNLKQLAALEITDVSNVETLVVPESTSCTVLELFLSGKGGHQMRLLLPKNIKDMDEMNRGSFKTAMINALDALRLLLWPDRTNVFFSEYLVTKGQFQTLLEYCFVLDSWCTGGQSSRAFLQGQAHLVFGDYSKALDCFVYAVQNLDEREPLFNKLLFDECENENQQAVQCYVKVMRLFEQFGASEFVLKSATAALSVAEENDQSLPIIWSNIFKHHLELGHNDGAYAAITSNPDMERKRDCLHRFVVVLCERGERLELVEYPYVDLLEEVVGIIEYHARTVDISTHSYYQLLYAFHTYRGNHRKAASAMYEYGIRLSQELPGLQSLQKQAKCYLTTMNSLRLLDPKNTWIVKPLERKDQKNLEAPNMSPKRKQGDEDAEEAYTTMIPKSRRRVTVLEISDLEKEYMLVLARLQLLQQDTDHPAHATGPSLSPDETLVLLVQAGQYDTAFSIAKAFGLPLTSIFDGLAARCVKLSLYTATS</sequence>
<evidence type="ECO:0000259" key="7">
    <source>
        <dbReference type="Pfam" id="PF23354"/>
    </source>
</evidence>
<dbReference type="GO" id="GO:0017056">
    <property type="term" value="F:structural constituent of nuclear pore"/>
    <property type="evidence" value="ECO:0007669"/>
    <property type="project" value="TreeGrafter"/>
</dbReference>
<dbReference type="InterPro" id="IPR021717">
    <property type="entry name" value="Nucleoporin_Nup160"/>
</dbReference>
<dbReference type="Pfam" id="PF11715">
    <property type="entry name" value="Beta-prop_Nup120_160"/>
    <property type="match status" value="1"/>
</dbReference>
<dbReference type="OrthoDB" id="67716at2759"/>
<feature type="domain" description="NUP160 helical" evidence="5">
    <location>
        <begin position="567"/>
        <end position="803"/>
    </location>
</feature>
<organism evidence="8 9">
    <name type="scientific">Paramuricea clavata</name>
    <name type="common">Red gorgonian</name>
    <name type="synonym">Violescent sea-whip</name>
    <dbReference type="NCBI Taxonomy" id="317549"/>
    <lineage>
        <taxon>Eukaryota</taxon>
        <taxon>Metazoa</taxon>
        <taxon>Cnidaria</taxon>
        <taxon>Anthozoa</taxon>
        <taxon>Octocorallia</taxon>
        <taxon>Malacalcyonacea</taxon>
        <taxon>Plexauridae</taxon>
        <taxon>Paramuricea</taxon>
    </lineage>
</organism>
<dbReference type="Pfam" id="PF23345">
    <property type="entry name" value="NUP160_helical"/>
    <property type="match status" value="1"/>
</dbReference>
<comment type="subcellular location">
    <subcellularLocation>
        <location evidence="1">Nucleus</location>
    </subcellularLocation>
</comment>
<keyword evidence="3" id="KW-0539">Nucleus</keyword>
<name>A0A7D9DSW6_PARCT</name>
<evidence type="ECO:0000313" key="8">
    <source>
        <dbReference type="EMBL" id="CAB3993283.1"/>
    </source>
</evidence>
<dbReference type="SUPFAM" id="SSF50960">
    <property type="entry name" value="TolB, C-terminal domain"/>
    <property type="match status" value="1"/>
</dbReference>
<feature type="domain" description="NUP160 C-terminal TPR" evidence="6">
    <location>
        <begin position="1166"/>
        <end position="1244"/>
    </location>
</feature>
<dbReference type="EMBL" id="CACRXK020002227">
    <property type="protein sequence ID" value="CAB3993283.1"/>
    <property type="molecule type" value="Genomic_DNA"/>
</dbReference>
<protein>
    <submittedName>
        <fullName evidence="8">Nuclear pore complex Nup160-like</fullName>
    </submittedName>
</protein>
<reference evidence="8" key="1">
    <citation type="submission" date="2020-04" db="EMBL/GenBank/DDBJ databases">
        <authorList>
            <person name="Alioto T."/>
            <person name="Alioto T."/>
            <person name="Gomez Garrido J."/>
        </authorList>
    </citation>
    <scope>NUCLEOTIDE SEQUENCE</scope>
    <source>
        <strain evidence="8">A484AB</strain>
    </source>
</reference>
<gene>
    <name evidence="8" type="ORF">PACLA_8A076409</name>
</gene>
<dbReference type="GO" id="GO:0005643">
    <property type="term" value="C:nuclear pore"/>
    <property type="evidence" value="ECO:0007669"/>
    <property type="project" value="TreeGrafter"/>
</dbReference>
<evidence type="ECO:0000259" key="6">
    <source>
        <dbReference type="Pfam" id="PF23347"/>
    </source>
</evidence>
<proteinExistence type="predicted"/>
<evidence type="ECO:0000256" key="2">
    <source>
        <dbReference type="ARBA" id="ARBA00022448"/>
    </source>
</evidence>
<feature type="domain" description="NUP160 middle TPR" evidence="7">
    <location>
        <begin position="847"/>
        <end position="1111"/>
    </location>
</feature>
<dbReference type="InterPro" id="IPR056535">
    <property type="entry name" value="TPR_NUP160_M"/>
</dbReference>
<accession>A0A7D9DSW6</accession>
<comment type="caution">
    <text evidence="8">The sequence shown here is derived from an EMBL/GenBank/DDBJ whole genome shotgun (WGS) entry which is preliminary data.</text>
</comment>
<dbReference type="PANTHER" id="PTHR21286:SF0">
    <property type="entry name" value="NUCLEAR PORE COMPLEX PROTEIN NUP160"/>
    <property type="match status" value="1"/>
</dbReference>
<dbReference type="Pfam" id="PF23347">
    <property type="entry name" value="TPR_Nup160_C"/>
    <property type="match status" value="1"/>
</dbReference>
<evidence type="ECO:0000313" key="9">
    <source>
        <dbReference type="Proteomes" id="UP001152795"/>
    </source>
</evidence>
<keyword evidence="9" id="KW-1185">Reference proteome</keyword>
<evidence type="ECO:0000259" key="5">
    <source>
        <dbReference type="Pfam" id="PF23345"/>
    </source>
</evidence>
<keyword evidence="2" id="KW-0813">Transport</keyword>
<dbReference type="PANTHER" id="PTHR21286">
    <property type="entry name" value="NUCLEAR PORE COMPLEX PROTEIN NUP160"/>
    <property type="match status" value="1"/>
</dbReference>
<feature type="domain" description="Nucleoporin Nup120/160 beta-propeller" evidence="4">
    <location>
        <begin position="67"/>
        <end position="540"/>
    </location>
</feature>
<dbReference type="InterPro" id="IPR059141">
    <property type="entry name" value="Beta-prop_Nup120_160"/>
</dbReference>
<dbReference type="Pfam" id="PF23354">
    <property type="entry name" value="TPR_NUP160_120_M"/>
    <property type="match status" value="1"/>
</dbReference>
<evidence type="ECO:0000259" key="4">
    <source>
        <dbReference type="Pfam" id="PF11715"/>
    </source>
</evidence>
<evidence type="ECO:0000256" key="3">
    <source>
        <dbReference type="ARBA" id="ARBA00023242"/>
    </source>
</evidence>
<feature type="non-terminal residue" evidence="8">
    <location>
        <position position="1249"/>
    </location>
</feature>
<evidence type="ECO:0000256" key="1">
    <source>
        <dbReference type="ARBA" id="ARBA00004123"/>
    </source>
</evidence>
<dbReference type="InterPro" id="IPR056547">
    <property type="entry name" value="NUP160_helical"/>
</dbReference>
<dbReference type="AlphaFoldDB" id="A0A7D9DSW6"/>